<proteinExistence type="predicted"/>
<protein>
    <submittedName>
        <fullName evidence="2">DUF5685 family protein</fullName>
    </submittedName>
</protein>
<accession>A0ABU7RQR5</accession>
<reference evidence="2 3" key="1">
    <citation type="submission" date="2024-01" db="EMBL/GenBank/DDBJ databases">
        <title>Genome insights into Plantactinospora sonchi sp. nov.</title>
        <authorList>
            <person name="Wang L."/>
        </authorList>
    </citation>
    <scope>NUCLEOTIDE SEQUENCE [LARGE SCALE GENOMIC DNA]</scope>
    <source>
        <strain evidence="2 3">NEAU-QY2</strain>
    </source>
</reference>
<dbReference type="EMBL" id="JAZGQK010000007">
    <property type="protein sequence ID" value="MEE6258843.1"/>
    <property type="molecule type" value="Genomic_DNA"/>
</dbReference>
<dbReference type="Proteomes" id="UP001332243">
    <property type="component" value="Unassembled WGS sequence"/>
</dbReference>
<comment type="caution">
    <text evidence="2">The sequence shown here is derived from an EMBL/GenBank/DDBJ whole genome shotgun (WGS) entry which is preliminary data.</text>
</comment>
<name>A0ABU7RQR5_9ACTN</name>
<dbReference type="Pfam" id="PF18937">
    <property type="entry name" value="DUF5685"/>
    <property type="match status" value="1"/>
</dbReference>
<feature type="region of interest" description="Disordered" evidence="1">
    <location>
        <begin position="296"/>
        <end position="332"/>
    </location>
</feature>
<dbReference type="InterPro" id="IPR043740">
    <property type="entry name" value="DUF5685"/>
</dbReference>
<sequence>MFGIVRPCRHRMCGKLHDAWLGHLCGLCLTLRDEHGHRARLTTNYDGLLVSVLLEAQRTAPVGYRRAAPCALRGFRSADVLPSADPGARLAAAVSLVLAAGKTRDHVSDRDGALRIPAIAAVADRLADGWAGAGARTAGKVGFDTGTLVEAVARQATLERELRPGVPVLLATEPAETAVAAAFAHTAVLAGVPGNADALAEAGRFFGRIAHLLDAVEDHADDVARNVFNPLHATGTDLAEARRLCEDAHEGLRLALADAVLPNRSLARALLVREVGHAIDRTFALAADSRPAVPVAGPDWSTIPPSSPDQPGHPVSNPTGHPTGPPPARRPEGCTAPLVVGGACALVTCTCGLWQPPWSKHRKSGCDDRCWCTRNCDCCSCNCDCDCCGCDC</sequence>
<keyword evidence="3" id="KW-1185">Reference proteome</keyword>
<organism evidence="2 3">
    <name type="scientific">Plantactinospora sonchi</name>
    <dbReference type="NCBI Taxonomy" id="1544735"/>
    <lineage>
        <taxon>Bacteria</taxon>
        <taxon>Bacillati</taxon>
        <taxon>Actinomycetota</taxon>
        <taxon>Actinomycetes</taxon>
        <taxon>Micromonosporales</taxon>
        <taxon>Micromonosporaceae</taxon>
        <taxon>Plantactinospora</taxon>
    </lineage>
</organism>
<gene>
    <name evidence="2" type="ORF">V1633_10110</name>
</gene>
<evidence type="ECO:0000313" key="3">
    <source>
        <dbReference type="Proteomes" id="UP001332243"/>
    </source>
</evidence>
<evidence type="ECO:0000313" key="2">
    <source>
        <dbReference type="EMBL" id="MEE6258843.1"/>
    </source>
</evidence>
<dbReference type="RefSeq" id="WP_331213966.1">
    <property type="nucleotide sequence ID" value="NZ_JAZGQK010000007.1"/>
</dbReference>
<evidence type="ECO:0000256" key="1">
    <source>
        <dbReference type="SAM" id="MobiDB-lite"/>
    </source>
</evidence>